<dbReference type="PANTHER" id="PTHR41521">
    <property type="match status" value="1"/>
</dbReference>
<dbReference type="AlphaFoldDB" id="A0A3N0DTJ3"/>
<dbReference type="RefSeq" id="WP_123233449.1">
    <property type="nucleotide sequence ID" value="NZ_RJSG01000002.1"/>
</dbReference>
<evidence type="ECO:0000313" key="3">
    <source>
        <dbReference type="Proteomes" id="UP000277094"/>
    </source>
</evidence>
<dbReference type="SUPFAM" id="SSF54909">
    <property type="entry name" value="Dimeric alpha+beta barrel"/>
    <property type="match status" value="1"/>
</dbReference>
<dbReference type="InterPro" id="IPR011008">
    <property type="entry name" value="Dimeric_a/b-barrel"/>
</dbReference>
<reference evidence="2 3" key="1">
    <citation type="submission" date="2018-11" db="EMBL/GenBank/DDBJ databases">
        <authorList>
            <person name="Li F."/>
        </authorList>
    </citation>
    <scope>NUCLEOTIDE SEQUENCE [LARGE SCALE GENOMIC DNA]</scope>
    <source>
        <strain evidence="2 3">KIS18-7</strain>
    </source>
</reference>
<evidence type="ECO:0000313" key="2">
    <source>
        <dbReference type="EMBL" id="RNL78947.1"/>
    </source>
</evidence>
<dbReference type="OrthoDB" id="121598at2"/>
<dbReference type="Pfam" id="PF07045">
    <property type="entry name" value="DUF1330"/>
    <property type="match status" value="1"/>
</dbReference>
<proteinExistence type="predicted"/>
<dbReference type="InterPro" id="IPR010753">
    <property type="entry name" value="DUF1330"/>
</dbReference>
<dbReference type="Proteomes" id="UP000277094">
    <property type="component" value="Unassembled WGS sequence"/>
</dbReference>
<comment type="caution">
    <text evidence="2">The sequence shown here is derived from an EMBL/GenBank/DDBJ whole genome shotgun (WGS) entry which is preliminary data.</text>
</comment>
<keyword evidence="3" id="KW-1185">Reference proteome</keyword>
<accession>A0A3N0DTJ3</accession>
<sequence length="95" mass="10011">MTAYWVSVYKEISDADKMAAYAALAFPALTEAGGRFIARGLPEAYYEDGDAGRVVLIEFDSVEQAVAAHDSPAYAEALAALDGGAVRDIRIVPGA</sequence>
<feature type="domain" description="DUF1330" evidence="1">
    <location>
        <begin position="2"/>
        <end position="94"/>
    </location>
</feature>
<dbReference type="EMBL" id="RJSG01000002">
    <property type="protein sequence ID" value="RNL78947.1"/>
    <property type="molecule type" value="Genomic_DNA"/>
</dbReference>
<protein>
    <submittedName>
        <fullName evidence="2">DUF1330 domain-containing protein</fullName>
    </submittedName>
</protein>
<evidence type="ECO:0000259" key="1">
    <source>
        <dbReference type="Pfam" id="PF07045"/>
    </source>
</evidence>
<dbReference type="PANTHER" id="PTHR41521:SF4">
    <property type="entry name" value="BLR0684 PROTEIN"/>
    <property type="match status" value="1"/>
</dbReference>
<dbReference type="Gene3D" id="3.30.70.100">
    <property type="match status" value="1"/>
</dbReference>
<organism evidence="2 3">
    <name type="scientific">Nocardioides marmorisolisilvae</name>
    <dbReference type="NCBI Taxonomy" id="1542737"/>
    <lineage>
        <taxon>Bacteria</taxon>
        <taxon>Bacillati</taxon>
        <taxon>Actinomycetota</taxon>
        <taxon>Actinomycetes</taxon>
        <taxon>Propionibacteriales</taxon>
        <taxon>Nocardioidaceae</taxon>
        <taxon>Nocardioides</taxon>
    </lineage>
</organism>
<name>A0A3N0DTJ3_9ACTN</name>
<gene>
    <name evidence="2" type="ORF">EFL95_07810</name>
</gene>